<dbReference type="GO" id="GO:0000976">
    <property type="term" value="F:transcription cis-regulatory region binding"/>
    <property type="evidence" value="ECO:0007669"/>
    <property type="project" value="TreeGrafter"/>
</dbReference>
<evidence type="ECO:0000256" key="1">
    <source>
        <dbReference type="ARBA" id="ARBA00023015"/>
    </source>
</evidence>
<evidence type="ECO:0000256" key="3">
    <source>
        <dbReference type="ARBA" id="ARBA00023163"/>
    </source>
</evidence>
<dbReference type="InterPro" id="IPR020449">
    <property type="entry name" value="Tscrpt_reg_AraC-type_HTH"/>
</dbReference>
<dbReference type="Pfam" id="PF12625">
    <property type="entry name" value="Arabinose_bd"/>
    <property type="match status" value="1"/>
</dbReference>
<evidence type="ECO:0000313" key="6">
    <source>
        <dbReference type="Proteomes" id="UP000375525"/>
    </source>
</evidence>
<gene>
    <name evidence="5" type="primary">virS_7</name>
    <name evidence="5" type="ORF">PS880_06168</name>
</gene>
<dbReference type="PRINTS" id="PR00032">
    <property type="entry name" value="HTHARAC"/>
</dbReference>
<accession>A0A5E7QG81</accession>
<dbReference type="Gene3D" id="1.10.10.60">
    <property type="entry name" value="Homeodomain-like"/>
    <property type="match status" value="1"/>
</dbReference>
<dbReference type="GO" id="GO:0005829">
    <property type="term" value="C:cytosol"/>
    <property type="evidence" value="ECO:0007669"/>
    <property type="project" value="TreeGrafter"/>
</dbReference>
<dbReference type="AlphaFoldDB" id="A0A5E7QG81"/>
<dbReference type="SUPFAM" id="SSF46689">
    <property type="entry name" value="Homeodomain-like"/>
    <property type="match status" value="1"/>
</dbReference>
<evidence type="ECO:0000313" key="5">
    <source>
        <dbReference type="EMBL" id="VVP60558.1"/>
    </source>
</evidence>
<dbReference type="PANTHER" id="PTHR47894:SF1">
    <property type="entry name" value="HTH-TYPE TRANSCRIPTIONAL REGULATOR VQSM"/>
    <property type="match status" value="1"/>
</dbReference>
<dbReference type="InterPro" id="IPR032687">
    <property type="entry name" value="AraC-type_N"/>
</dbReference>
<dbReference type="GO" id="GO:0003700">
    <property type="term" value="F:DNA-binding transcription factor activity"/>
    <property type="evidence" value="ECO:0007669"/>
    <property type="project" value="InterPro"/>
</dbReference>
<dbReference type="PROSITE" id="PS01124">
    <property type="entry name" value="HTH_ARAC_FAMILY_2"/>
    <property type="match status" value="1"/>
</dbReference>
<dbReference type="Proteomes" id="UP000375525">
    <property type="component" value="Unassembled WGS sequence"/>
</dbReference>
<organism evidence="5 6">
    <name type="scientific">Pseudomonas fluorescens</name>
    <dbReference type="NCBI Taxonomy" id="294"/>
    <lineage>
        <taxon>Bacteria</taxon>
        <taxon>Pseudomonadati</taxon>
        <taxon>Pseudomonadota</taxon>
        <taxon>Gammaproteobacteria</taxon>
        <taxon>Pseudomonadales</taxon>
        <taxon>Pseudomonadaceae</taxon>
        <taxon>Pseudomonas</taxon>
    </lineage>
</organism>
<sequence length="277" mass="30736">MAVIADPAFALRAGECWHPSHLKTLGYAWLVSGSLYAAFSRLERFICIPAGRTLVTCTDINAGLYVTYDTGRGDTALGHTMADFGLSLIISMCRTNVGGSVHLQSVSLRRPAPANPEPYQRFFKCEVTFGADRDGFVLPWKIVHRPLPTANADFAQIFDDILVNELAQLTGADLVHRCRRYLMDNLSSGEPAEERLAEALSMSRRTLQRKLAENGLSYRVILDKIRHDLARRHLGSNEKSLTDIAFLLGFSEQSAFARAFKRWQGVSPSEFRSQGGA</sequence>
<dbReference type="EMBL" id="CABVIH010000055">
    <property type="protein sequence ID" value="VVP60558.1"/>
    <property type="molecule type" value="Genomic_DNA"/>
</dbReference>
<keyword evidence="1" id="KW-0805">Transcription regulation</keyword>
<dbReference type="InterPro" id="IPR018060">
    <property type="entry name" value="HTH_AraC"/>
</dbReference>
<dbReference type="Pfam" id="PF12833">
    <property type="entry name" value="HTH_18"/>
    <property type="match status" value="1"/>
</dbReference>
<evidence type="ECO:0000256" key="2">
    <source>
        <dbReference type="ARBA" id="ARBA00023125"/>
    </source>
</evidence>
<dbReference type="SMART" id="SM00342">
    <property type="entry name" value="HTH_ARAC"/>
    <property type="match status" value="1"/>
</dbReference>
<keyword evidence="3" id="KW-0804">Transcription</keyword>
<dbReference type="InterPro" id="IPR009057">
    <property type="entry name" value="Homeodomain-like_sf"/>
</dbReference>
<reference evidence="5 6" key="1">
    <citation type="submission" date="2019-09" db="EMBL/GenBank/DDBJ databases">
        <authorList>
            <person name="Chandra G."/>
            <person name="Truman W A."/>
        </authorList>
    </citation>
    <scope>NUCLEOTIDE SEQUENCE [LARGE SCALE GENOMIC DNA]</scope>
    <source>
        <strain evidence="5">PS880</strain>
    </source>
</reference>
<evidence type="ECO:0000259" key="4">
    <source>
        <dbReference type="PROSITE" id="PS01124"/>
    </source>
</evidence>
<dbReference type="PANTHER" id="PTHR47894">
    <property type="entry name" value="HTH-TYPE TRANSCRIPTIONAL REGULATOR GADX"/>
    <property type="match status" value="1"/>
</dbReference>
<feature type="domain" description="HTH araC/xylS-type" evidence="4">
    <location>
        <begin position="176"/>
        <end position="274"/>
    </location>
</feature>
<proteinExistence type="predicted"/>
<name>A0A5E7QG81_PSEFL</name>
<keyword evidence="2" id="KW-0238">DNA-binding</keyword>
<protein>
    <submittedName>
        <fullName evidence="5">HTH-type transcriptional regulator VirS</fullName>
    </submittedName>
</protein>